<dbReference type="Pfam" id="PF21019">
    <property type="entry name" value="Spectrin_3"/>
    <property type="match status" value="1"/>
</dbReference>
<dbReference type="CDD" id="cd00176">
    <property type="entry name" value="SPEC"/>
    <property type="match status" value="1"/>
</dbReference>
<accession>S4R9D8</accession>
<dbReference type="GO" id="GO:0042060">
    <property type="term" value="P:wound healing"/>
    <property type="evidence" value="ECO:0007669"/>
    <property type="project" value="TreeGrafter"/>
</dbReference>
<dbReference type="PANTHER" id="PTHR23169">
    <property type="entry name" value="ENVOPLAKIN"/>
    <property type="match status" value="1"/>
</dbReference>
<name>S4R9D8_PETMA</name>
<dbReference type="InterPro" id="IPR018159">
    <property type="entry name" value="Spectrin/alpha-actinin"/>
</dbReference>
<dbReference type="SUPFAM" id="SSF46966">
    <property type="entry name" value="Spectrin repeat"/>
    <property type="match status" value="1"/>
</dbReference>
<reference evidence="1" key="2">
    <citation type="submission" date="2025-09" db="UniProtKB">
        <authorList>
            <consortium name="Ensembl"/>
        </authorList>
    </citation>
    <scope>IDENTIFICATION</scope>
</reference>
<dbReference type="InterPro" id="IPR043197">
    <property type="entry name" value="Plakin"/>
</dbReference>
<protein>
    <recommendedName>
        <fullName evidence="2">Desmoplakin SH3 domain-containing protein</fullName>
    </recommendedName>
</protein>
<dbReference type="Pfam" id="PF00435">
    <property type="entry name" value="Spectrin"/>
    <property type="match status" value="1"/>
</dbReference>
<dbReference type="HOGENOM" id="CLU_945079_0_0_1"/>
<dbReference type="Ensembl" id="ENSPMAT00000001829.1">
    <property type="protein sequence ID" value="ENSPMAP00000001819.1"/>
    <property type="gene ID" value="ENSPMAG00000001658.1"/>
</dbReference>
<dbReference type="SMART" id="SM00150">
    <property type="entry name" value="SPEC"/>
    <property type="match status" value="1"/>
</dbReference>
<organism evidence="1">
    <name type="scientific">Petromyzon marinus</name>
    <name type="common">Sea lamprey</name>
    <dbReference type="NCBI Taxonomy" id="7757"/>
    <lineage>
        <taxon>Eukaryota</taxon>
        <taxon>Metazoa</taxon>
        <taxon>Chordata</taxon>
        <taxon>Craniata</taxon>
        <taxon>Vertebrata</taxon>
        <taxon>Cyclostomata</taxon>
        <taxon>Hyperoartia</taxon>
        <taxon>Petromyzontiformes</taxon>
        <taxon>Petromyzontidae</taxon>
        <taxon>Petromyzon</taxon>
    </lineage>
</organism>
<dbReference type="Gene3D" id="1.20.58.60">
    <property type="match status" value="2"/>
</dbReference>
<proteinExistence type="predicted"/>
<dbReference type="GO" id="GO:0045104">
    <property type="term" value="P:intermediate filament cytoskeleton organization"/>
    <property type="evidence" value="ECO:0007669"/>
    <property type="project" value="InterPro"/>
</dbReference>
<dbReference type="InterPro" id="IPR002017">
    <property type="entry name" value="Spectrin_repeat"/>
</dbReference>
<dbReference type="GO" id="GO:0005737">
    <property type="term" value="C:cytoplasm"/>
    <property type="evidence" value="ECO:0007669"/>
    <property type="project" value="TreeGrafter"/>
</dbReference>
<dbReference type="GO" id="GO:0005882">
    <property type="term" value="C:intermediate filament"/>
    <property type="evidence" value="ECO:0007669"/>
    <property type="project" value="TreeGrafter"/>
</dbReference>
<dbReference type="GO" id="GO:0005198">
    <property type="term" value="F:structural molecule activity"/>
    <property type="evidence" value="ECO:0007669"/>
    <property type="project" value="TreeGrafter"/>
</dbReference>
<dbReference type="PANTHER" id="PTHR23169:SF23">
    <property type="entry name" value="SHORT STOP, ISOFORM H"/>
    <property type="match status" value="1"/>
</dbReference>
<dbReference type="GeneTree" id="ENSGT00940000155008"/>
<dbReference type="GO" id="GO:0016020">
    <property type="term" value="C:membrane"/>
    <property type="evidence" value="ECO:0007669"/>
    <property type="project" value="TreeGrafter"/>
</dbReference>
<dbReference type="STRING" id="7757.ENSPMAP00000001819"/>
<evidence type="ECO:0008006" key="2">
    <source>
        <dbReference type="Google" id="ProtNLM"/>
    </source>
</evidence>
<sequence length="295" mass="34494">QVHIENIRWGDSKATVESQFQSHTDLHNMIEVIGERVEEAKLLEKKAEMCSNEEYMQLISDISTSYMKDVSKLNDFVGRATAELIWLNQHEEREIAYDWSDHSLPNLAAKKDSHSELLKEMERKEITINRIQGLGNQMLQNNHPAVDSIEAFMGALQTQWSWLLQLRQCIEVHLQENTTYQQFFSDAKEAELFLKRQHEVIRQKYTCDKHASLEHVEQLLQNLAEERDSYMNYRQTVANVAGRAKTIVQLKPRHPDHPVHSALPIKALCEYKLDEMMIAPGDQCIHTDYLSRWYM</sequence>
<evidence type="ECO:0000313" key="1">
    <source>
        <dbReference type="Ensembl" id="ENSPMAP00000001819.1"/>
    </source>
</evidence>
<dbReference type="OMA" id="EIDWIET"/>
<dbReference type="AlphaFoldDB" id="S4R9D8"/>
<reference evidence="1" key="1">
    <citation type="submission" date="2025-08" db="UniProtKB">
        <authorList>
            <consortium name="Ensembl"/>
        </authorList>
    </citation>
    <scope>IDENTIFICATION</scope>
</reference>